<accession>A0ABR2U2Q3</accession>
<keyword evidence="2" id="KW-1185">Reference proteome</keyword>
<evidence type="ECO:0000313" key="1">
    <source>
        <dbReference type="EMBL" id="KAK9043907.1"/>
    </source>
</evidence>
<organism evidence="1 2">
    <name type="scientific">Hibiscus sabdariffa</name>
    <name type="common">roselle</name>
    <dbReference type="NCBI Taxonomy" id="183260"/>
    <lineage>
        <taxon>Eukaryota</taxon>
        <taxon>Viridiplantae</taxon>
        <taxon>Streptophyta</taxon>
        <taxon>Embryophyta</taxon>
        <taxon>Tracheophyta</taxon>
        <taxon>Spermatophyta</taxon>
        <taxon>Magnoliopsida</taxon>
        <taxon>eudicotyledons</taxon>
        <taxon>Gunneridae</taxon>
        <taxon>Pentapetalae</taxon>
        <taxon>rosids</taxon>
        <taxon>malvids</taxon>
        <taxon>Malvales</taxon>
        <taxon>Malvaceae</taxon>
        <taxon>Malvoideae</taxon>
        <taxon>Hibiscus</taxon>
    </lineage>
</organism>
<gene>
    <name evidence="1" type="ORF">V6N11_072231</name>
</gene>
<name>A0ABR2U2Q3_9ROSI</name>
<dbReference type="Proteomes" id="UP001396334">
    <property type="component" value="Unassembled WGS sequence"/>
</dbReference>
<proteinExistence type="predicted"/>
<evidence type="ECO:0000313" key="2">
    <source>
        <dbReference type="Proteomes" id="UP001396334"/>
    </source>
</evidence>
<sequence length="154" mass="17477">MILCKPHKANDGSTVQAFMKSWMVFSCDSNGEIPNLVHFDLEALSWLFPPIKSMPDEKNLLLNDDKRKTRRSFEFDADVIATLILVNTRWRIKPRLSDYSIGNLYASTLDAVNPTGKDIDLSELGYLVRKVAKIVPNDSQDVLQGFKTMIEQLS</sequence>
<reference evidence="1 2" key="1">
    <citation type="journal article" date="2024" name="G3 (Bethesda)">
        <title>Genome assembly of Hibiscus sabdariffa L. provides insights into metabolisms of medicinal natural products.</title>
        <authorList>
            <person name="Kim T."/>
        </authorList>
    </citation>
    <scope>NUCLEOTIDE SEQUENCE [LARGE SCALE GENOMIC DNA]</scope>
    <source>
        <strain evidence="1">TK-2024</strain>
        <tissue evidence="1">Old leaves</tissue>
    </source>
</reference>
<protein>
    <submittedName>
        <fullName evidence="1">Uncharacterized protein</fullName>
    </submittedName>
</protein>
<comment type="caution">
    <text evidence="1">The sequence shown here is derived from an EMBL/GenBank/DDBJ whole genome shotgun (WGS) entry which is preliminary data.</text>
</comment>
<dbReference type="EMBL" id="JBBPBN010000003">
    <property type="protein sequence ID" value="KAK9043907.1"/>
    <property type="molecule type" value="Genomic_DNA"/>
</dbReference>